<proteinExistence type="predicted"/>
<organism evidence="2 3">
    <name type="scientific">Pristionchus entomophagus</name>
    <dbReference type="NCBI Taxonomy" id="358040"/>
    <lineage>
        <taxon>Eukaryota</taxon>
        <taxon>Metazoa</taxon>
        <taxon>Ecdysozoa</taxon>
        <taxon>Nematoda</taxon>
        <taxon>Chromadorea</taxon>
        <taxon>Rhabditida</taxon>
        <taxon>Rhabditina</taxon>
        <taxon>Diplogasteromorpha</taxon>
        <taxon>Diplogasteroidea</taxon>
        <taxon>Neodiplogasteridae</taxon>
        <taxon>Pristionchus</taxon>
    </lineage>
</organism>
<keyword evidence="1" id="KW-0472">Membrane</keyword>
<feature type="transmembrane region" description="Helical" evidence="1">
    <location>
        <begin position="73"/>
        <end position="93"/>
    </location>
</feature>
<sequence length="103" mass="11385">CARDWPISCIRRTSIIRFATTIMRSLNRSLERVAKKHAFASRISSGMAVVHTVFFPDRSLTCGRIAHPLASILLLRILAFSSAPLSLLLANYVGQGLLLGRSF</sequence>
<evidence type="ECO:0000313" key="3">
    <source>
        <dbReference type="Proteomes" id="UP001432027"/>
    </source>
</evidence>
<feature type="non-terminal residue" evidence="2">
    <location>
        <position position="1"/>
    </location>
</feature>
<reference evidence="2" key="1">
    <citation type="submission" date="2023-10" db="EMBL/GenBank/DDBJ databases">
        <title>Genome assembly of Pristionchus species.</title>
        <authorList>
            <person name="Yoshida K."/>
            <person name="Sommer R.J."/>
        </authorList>
    </citation>
    <scope>NUCLEOTIDE SEQUENCE</scope>
    <source>
        <strain evidence="2">RS0144</strain>
    </source>
</reference>
<keyword evidence="1" id="KW-0812">Transmembrane</keyword>
<evidence type="ECO:0000313" key="2">
    <source>
        <dbReference type="EMBL" id="GMS99808.1"/>
    </source>
</evidence>
<name>A0AAV5TZ17_9BILA</name>
<feature type="non-terminal residue" evidence="2">
    <location>
        <position position="103"/>
    </location>
</feature>
<dbReference type="Proteomes" id="UP001432027">
    <property type="component" value="Unassembled WGS sequence"/>
</dbReference>
<accession>A0AAV5TZ17</accession>
<dbReference type="AlphaFoldDB" id="A0AAV5TZ17"/>
<evidence type="ECO:0008006" key="4">
    <source>
        <dbReference type="Google" id="ProtNLM"/>
    </source>
</evidence>
<keyword evidence="3" id="KW-1185">Reference proteome</keyword>
<protein>
    <recommendedName>
        <fullName evidence="4">G protein-coupled receptor</fullName>
    </recommendedName>
</protein>
<dbReference type="EMBL" id="BTSX01000005">
    <property type="protein sequence ID" value="GMS99808.1"/>
    <property type="molecule type" value="Genomic_DNA"/>
</dbReference>
<gene>
    <name evidence="2" type="ORF">PENTCL1PPCAC_21983</name>
</gene>
<comment type="caution">
    <text evidence="2">The sequence shown here is derived from an EMBL/GenBank/DDBJ whole genome shotgun (WGS) entry which is preliminary data.</text>
</comment>
<evidence type="ECO:0000256" key="1">
    <source>
        <dbReference type="SAM" id="Phobius"/>
    </source>
</evidence>
<keyword evidence="1" id="KW-1133">Transmembrane helix</keyword>